<dbReference type="KEGG" id="msd:MYSTI_00559"/>
<evidence type="ECO:0000256" key="8">
    <source>
        <dbReference type="ARBA" id="ARBA00022989"/>
    </source>
</evidence>
<feature type="region of interest" description="Disordered" evidence="10">
    <location>
        <begin position="78"/>
        <end position="148"/>
    </location>
</feature>
<evidence type="ECO:0000313" key="13">
    <source>
        <dbReference type="EMBL" id="AGC41909.1"/>
    </source>
</evidence>
<keyword evidence="4" id="KW-1003">Cell membrane</keyword>
<gene>
    <name evidence="13" type="ordered locus">MYSTI_00559</name>
</gene>
<keyword evidence="6 11" id="KW-0812">Transmembrane</keyword>
<feature type="compositionally biased region" description="Low complexity" evidence="10">
    <location>
        <begin position="86"/>
        <end position="96"/>
    </location>
</feature>
<keyword evidence="9 11" id="KW-0472">Membrane</keyword>
<dbReference type="InterPro" id="IPR037682">
    <property type="entry name" value="TonB_C"/>
</dbReference>
<dbReference type="AlphaFoldDB" id="L7U628"/>
<dbReference type="HOGENOM" id="CLU_982905_0_0_7"/>
<evidence type="ECO:0000256" key="9">
    <source>
        <dbReference type="ARBA" id="ARBA00023136"/>
    </source>
</evidence>
<dbReference type="STRING" id="1278073.MYSTI_00559"/>
<comment type="similarity">
    <text evidence="2">Belongs to the TonB family.</text>
</comment>
<sequence>MTDARPKDDSAEPGCFNSILRARAHEARDLTRTCGVVPLIVIVHVLLLIGLNACWQGASHSTRDTPRETALVLRLLASAPPPPAPAGTATASAPQRAKARKARPFPNPRLTQLPPTTSFPDEDPPGATELEEPSSETPDGAADGVTGGVKGGVTGGVIGGLLSNVLAASSAGLLPVVMPAPSSDEPTDDEKDYLRRMFRDRFEDLPYPEAAEAAGIEGIVPLRITVGARGQLLGLSMAGACPHALLCDAAMKAVREEAPFPPPPRALGSRVSVVLPFRYRIIH</sequence>
<evidence type="ECO:0000256" key="6">
    <source>
        <dbReference type="ARBA" id="ARBA00022692"/>
    </source>
</evidence>
<dbReference type="Pfam" id="PF03544">
    <property type="entry name" value="TonB_C"/>
    <property type="match status" value="1"/>
</dbReference>
<dbReference type="PATRIC" id="fig|1278073.3.peg.581"/>
<dbReference type="InterPro" id="IPR006260">
    <property type="entry name" value="TonB/TolA_C"/>
</dbReference>
<evidence type="ECO:0000256" key="7">
    <source>
        <dbReference type="ARBA" id="ARBA00022927"/>
    </source>
</evidence>
<evidence type="ECO:0000256" key="11">
    <source>
        <dbReference type="SAM" id="Phobius"/>
    </source>
</evidence>
<feature type="compositionally biased region" description="Acidic residues" evidence="10">
    <location>
        <begin position="120"/>
        <end position="134"/>
    </location>
</feature>
<dbReference type="EMBL" id="CP004025">
    <property type="protein sequence ID" value="AGC41909.1"/>
    <property type="molecule type" value="Genomic_DNA"/>
</dbReference>
<feature type="domain" description="TonB C-terminal" evidence="12">
    <location>
        <begin position="192"/>
        <end position="283"/>
    </location>
</feature>
<reference evidence="13 14" key="1">
    <citation type="journal article" date="2013" name="Genome Announc.">
        <title>Complete genome sequence of Myxococcus stipitatus strain DSM 14675, a fruiting myxobacterium.</title>
        <authorList>
            <person name="Huntley S."/>
            <person name="Kneip S."/>
            <person name="Treuner-Lange A."/>
            <person name="Sogaard-Andersen L."/>
        </authorList>
    </citation>
    <scope>NUCLEOTIDE SEQUENCE [LARGE SCALE GENOMIC DNA]</scope>
    <source>
        <strain evidence="14">DSM 14675 / JCM 12634 / Mx s8</strain>
    </source>
</reference>
<proteinExistence type="inferred from homology"/>
<dbReference type="SUPFAM" id="SSF74653">
    <property type="entry name" value="TolA/TonB C-terminal domain"/>
    <property type="match status" value="1"/>
</dbReference>
<evidence type="ECO:0000256" key="1">
    <source>
        <dbReference type="ARBA" id="ARBA00004383"/>
    </source>
</evidence>
<keyword evidence="7" id="KW-0653">Protein transport</keyword>
<keyword evidence="3" id="KW-0813">Transport</keyword>
<evidence type="ECO:0000256" key="5">
    <source>
        <dbReference type="ARBA" id="ARBA00022519"/>
    </source>
</evidence>
<feature type="transmembrane region" description="Helical" evidence="11">
    <location>
        <begin position="30"/>
        <end position="51"/>
    </location>
</feature>
<dbReference type="Gene3D" id="3.30.1150.10">
    <property type="match status" value="1"/>
</dbReference>
<dbReference type="InterPro" id="IPR051045">
    <property type="entry name" value="TonB-dependent_transducer"/>
</dbReference>
<organism evidence="13 14">
    <name type="scientific">Myxococcus stipitatus (strain DSM 14675 / JCM 12634 / Mx s8)</name>
    <dbReference type="NCBI Taxonomy" id="1278073"/>
    <lineage>
        <taxon>Bacteria</taxon>
        <taxon>Pseudomonadati</taxon>
        <taxon>Myxococcota</taxon>
        <taxon>Myxococcia</taxon>
        <taxon>Myxococcales</taxon>
        <taxon>Cystobacterineae</taxon>
        <taxon>Myxococcaceae</taxon>
        <taxon>Myxococcus</taxon>
    </lineage>
</organism>
<evidence type="ECO:0000256" key="2">
    <source>
        <dbReference type="ARBA" id="ARBA00006555"/>
    </source>
</evidence>
<protein>
    <submittedName>
        <fullName evidence="13">TonB family protein</fullName>
    </submittedName>
</protein>
<dbReference type="PANTHER" id="PTHR33446">
    <property type="entry name" value="PROTEIN TONB-RELATED"/>
    <property type="match status" value="1"/>
</dbReference>
<dbReference type="GO" id="GO:0005886">
    <property type="term" value="C:plasma membrane"/>
    <property type="evidence" value="ECO:0007669"/>
    <property type="project" value="UniProtKB-SubCell"/>
</dbReference>
<comment type="subcellular location">
    <subcellularLocation>
        <location evidence="1">Cell inner membrane</location>
        <topology evidence="1">Single-pass membrane protein</topology>
        <orientation evidence="1">Periplasmic side</orientation>
    </subcellularLocation>
</comment>
<keyword evidence="5" id="KW-0997">Cell inner membrane</keyword>
<name>L7U628_MYXSD</name>
<evidence type="ECO:0000256" key="3">
    <source>
        <dbReference type="ARBA" id="ARBA00022448"/>
    </source>
</evidence>
<evidence type="ECO:0000256" key="10">
    <source>
        <dbReference type="SAM" id="MobiDB-lite"/>
    </source>
</evidence>
<evidence type="ECO:0000259" key="12">
    <source>
        <dbReference type="PROSITE" id="PS52015"/>
    </source>
</evidence>
<dbReference type="Proteomes" id="UP000011131">
    <property type="component" value="Chromosome"/>
</dbReference>
<dbReference type="PROSITE" id="PS52015">
    <property type="entry name" value="TONB_CTD"/>
    <property type="match status" value="1"/>
</dbReference>
<dbReference type="GO" id="GO:0055085">
    <property type="term" value="P:transmembrane transport"/>
    <property type="evidence" value="ECO:0007669"/>
    <property type="project" value="InterPro"/>
</dbReference>
<evidence type="ECO:0000313" key="14">
    <source>
        <dbReference type="Proteomes" id="UP000011131"/>
    </source>
</evidence>
<evidence type="ECO:0000256" key="4">
    <source>
        <dbReference type="ARBA" id="ARBA00022475"/>
    </source>
</evidence>
<dbReference type="eggNOG" id="COG0810">
    <property type="taxonomic scope" value="Bacteria"/>
</dbReference>
<dbReference type="GO" id="GO:0015031">
    <property type="term" value="P:protein transport"/>
    <property type="evidence" value="ECO:0007669"/>
    <property type="project" value="UniProtKB-KW"/>
</dbReference>
<dbReference type="NCBIfam" id="TIGR01352">
    <property type="entry name" value="tonB_Cterm"/>
    <property type="match status" value="1"/>
</dbReference>
<keyword evidence="8 11" id="KW-1133">Transmembrane helix</keyword>
<accession>L7U628</accession>
<dbReference type="RefSeq" id="WP_015346172.1">
    <property type="nucleotide sequence ID" value="NC_020126.1"/>
</dbReference>
<keyword evidence="14" id="KW-1185">Reference proteome</keyword>